<dbReference type="PANTHER" id="PTHR24298">
    <property type="entry name" value="FLAVONOID 3'-MONOOXYGENASE-RELATED"/>
    <property type="match status" value="1"/>
</dbReference>
<evidence type="ECO:0000256" key="2">
    <source>
        <dbReference type="ARBA" id="ARBA00022692"/>
    </source>
</evidence>
<accession>F2D103</accession>
<evidence type="ECO:0000256" key="5">
    <source>
        <dbReference type="ARBA" id="ARBA00023136"/>
    </source>
</evidence>
<keyword evidence="4" id="KW-1133">Transmembrane helix</keyword>
<proteinExistence type="evidence at transcript level"/>
<dbReference type="GO" id="GO:0005506">
    <property type="term" value="F:iron ion binding"/>
    <property type="evidence" value="ECO:0007669"/>
    <property type="project" value="InterPro"/>
</dbReference>
<dbReference type="Gramene" id="HORVU.MOREX.r2.4HG0348780.1">
    <property type="protein sequence ID" value="HORVU.MOREX.r2.4HG0348780.1"/>
    <property type="gene ID" value="HORVU.MOREX.r2.4HG0348780"/>
</dbReference>
<evidence type="ECO:0000256" key="6">
    <source>
        <dbReference type="PIRSR" id="PIRSR602401-1"/>
    </source>
</evidence>
<evidence type="ECO:0000256" key="7">
    <source>
        <dbReference type="RuleBase" id="RU000461"/>
    </source>
</evidence>
<dbReference type="AlphaFoldDB" id="F2D103"/>
<reference evidence="8" key="1">
    <citation type="journal article" date="2011" name="Plant Physiol.">
        <title>Comprehensive sequence analysis of 24,783 barley full-length cDNAs derived from 12 clone libraries.</title>
        <authorList>
            <person name="Matsumoto T."/>
            <person name="Tanaka T."/>
            <person name="Sakai H."/>
            <person name="Amano N."/>
            <person name="Kanamori H."/>
            <person name="Kurita K."/>
            <person name="Kikuta A."/>
            <person name="Kamiya K."/>
            <person name="Yamamoto M."/>
            <person name="Ikawa H."/>
            <person name="Fujii N."/>
            <person name="Hori K."/>
            <person name="Itoh T."/>
            <person name="Sato K."/>
        </authorList>
    </citation>
    <scope>NUCLEOTIDE SEQUENCE</scope>
    <source>
        <tissue evidence="8">Shoot</tissue>
    </source>
</reference>
<dbReference type="InParanoid" id="F2D103"/>
<evidence type="ECO:0000256" key="1">
    <source>
        <dbReference type="ARBA" id="ARBA00004167"/>
    </source>
</evidence>
<evidence type="ECO:0000256" key="3">
    <source>
        <dbReference type="ARBA" id="ARBA00022723"/>
    </source>
</evidence>
<evidence type="ECO:0000313" key="8">
    <source>
        <dbReference type="EMBL" id="BAJ88774.1"/>
    </source>
</evidence>
<dbReference type="PROSITE" id="PS00086">
    <property type="entry name" value="CYTOCHROME_P450"/>
    <property type="match status" value="1"/>
</dbReference>
<dbReference type="OMA" id="PANARSC"/>
<dbReference type="Gene3D" id="1.10.630.10">
    <property type="entry name" value="Cytochrome P450"/>
    <property type="match status" value="1"/>
</dbReference>
<dbReference type="STRING" id="112509.F2D103"/>
<dbReference type="PRINTS" id="PR00463">
    <property type="entry name" value="EP450I"/>
</dbReference>
<dbReference type="PRINTS" id="PR00385">
    <property type="entry name" value="P450"/>
</dbReference>
<protein>
    <submittedName>
        <fullName evidence="8">Predicted protein</fullName>
    </submittedName>
</protein>
<dbReference type="PANTHER" id="PTHR24298:SF823">
    <property type="entry name" value="CYTOCHROME P450 SUPERFAMILY PROTEIN-RELATED"/>
    <property type="match status" value="1"/>
</dbReference>
<organism evidence="8">
    <name type="scientific">Hordeum vulgare subsp. vulgare</name>
    <name type="common">Domesticated barley</name>
    <dbReference type="NCBI Taxonomy" id="112509"/>
    <lineage>
        <taxon>Eukaryota</taxon>
        <taxon>Viridiplantae</taxon>
        <taxon>Streptophyta</taxon>
        <taxon>Embryophyta</taxon>
        <taxon>Tracheophyta</taxon>
        <taxon>Spermatophyta</taxon>
        <taxon>Magnoliopsida</taxon>
        <taxon>Liliopsida</taxon>
        <taxon>Poales</taxon>
        <taxon>Poaceae</taxon>
        <taxon>BOP clade</taxon>
        <taxon>Pooideae</taxon>
        <taxon>Triticodae</taxon>
        <taxon>Triticeae</taxon>
        <taxon>Hordeinae</taxon>
        <taxon>Hordeum</taxon>
    </lineage>
</organism>
<feature type="binding site" description="axial binding residue" evidence="6">
    <location>
        <position position="209"/>
    </location>
    <ligand>
        <name>heme</name>
        <dbReference type="ChEBI" id="CHEBI:30413"/>
    </ligand>
    <ligandPart>
        <name>Fe</name>
        <dbReference type="ChEBI" id="CHEBI:18248"/>
    </ligandPart>
</feature>
<keyword evidence="7" id="KW-0503">Monooxygenase</keyword>
<dbReference type="GO" id="GO:0016020">
    <property type="term" value="C:membrane"/>
    <property type="evidence" value="ECO:0007669"/>
    <property type="project" value="UniProtKB-SubCell"/>
</dbReference>
<dbReference type="KEGG" id="hvg:123447610"/>
<name>F2D103_HORVV</name>
<dbReference type="EMBL" id="AK357560">
    <property type="protein sequence ID" value="BAJ88774.1"/>
    <property type="molecule type" value="mRNA"/>
</dbReference>
<sequence>MYFPLIDARRRRHRRPGETVAHVDTLIDLCVPDDASNAGMQRRLGNAELVGMCSEFLGAGTEAVAAELQWIMAYLVKRPALQEAVRKEIDDAVGTDADEVSEELLEKMDYLNAVILEALRLRPSAPFVFRQVMEGGNVVLDGRHVPAGTVMKFPSGCLVLDETAWADPNEFKPERFLGSSGGERVSLLAAAGSAGEIKMMPFGAGRRMCPGMGVAMLHLTYITANLVREFEWREMGGELAVDLEPSIAFFTLMKRQLRAHLVPRCQDKQMMHASLG</sequence>
<dbReference type="GO" id="GO:0004497">
    <property type="term" value="F:monooxygenase activity"/>
    <property type="evidence" value="ECO:0007669"/>
    <property type="project" value="UniProtKB-KW"/>
</dbReference>
<keyword evidence="7" id="KW-0560">Oxidoreductase</keyword>
<dbReference type="InterPro" id="IPR036396">
    <property type="entry name" value="Cyt_P450_sf"/>
</dbReference>
<dbReference type="InterPro" id="IPR001128">
    <property type="entry name" value="Cyt_P450"/>
</dbReference>
<keyword evidence="6 7" id="KW-0408">Iron</keyword>
<dbReference type="Pfam" id="PF00067">
    <property type="entry name" value="p450"/>
    <property type="match status" value="1"/>
</dbReference>
<keyword evidence="3 6" id="KW-0479">Metal-binding</keyword>
<keyword evidence="6 7" id="KW-0349">Heme</keyword>
<evidence type="ECO:0000256" key="4">
    <source>
        <dbReference type="ARBA" id="ARBA00022989"/>
    </source>
</evidence>
<dbReference type="InterPro" id="IPR002401">
    <property type="entry name" value="Cyt_P450_E_grp-I"/>
</dbReference>
<dbReference type="GO" id="GO:0020037">
    <property type="term" value="F:heme binding"/>
    <property type="evidence" value="ECO:0007669"/>
    <property type="project" value="InterPro"/>
</dbReference>
<dbReference type="GeneID" id="123447610"/>
<dbReference type="OrthoDB" id="688853at2759"/>
<keyword evidence="5" id="KW-0472">Membrane</keyword>
<dbReference type="RefSeq" id="XP_044980152.1">
    <property type="nucleotide sequence ID" value="XM_045124217.1"/>
</dbReference>
<comment type="cofactor">
    <cofactor evidence="6">
        <name>heme</name>
        <dbReference type="ChEBI" id="CHEBI:30413"/>
    </cofactor>
</comment>
<comment type="subcellular location">
    <subcellularLocation>
        <location evidence="1">Membrane</location>
        <topology evidence="1">Single-pass membrane protein</topology>
    </subcellularLocation>
</comment>
<dbReference type="SUPFAM" id="SSF48264">
    <property type="entry name" value="Cytochrome P450"/>
    <property type="match status" value="1"/>
</dbReference>
<dbReference type="InterPro" id="IPR017972">
    <property type="entry name" value="Cyt_P450_CS"/>
</dbReference>
<dbReference type="InterPro" id="IPR051103">
    <property type="entry name" value="Plant_metabolite_P450s"/>
</dbReference>
<keyword evidence="2" id="KW-0812">Transmembrane</keyword>
<comment type="similarity">
    <text evidence="7">Belongs to the cytochrome P450 family.</text>
</comment>
<dbReference type="GO" id="GO:0016705">
    <property type="term" value="F:oxidoreductase activity, acting on paired donors, with incorporation or reduction of molecular oxygen"/>
    <property type="evidence" value="ECO:0007669"/>
    <property type="project" value="InterPro"/>
</dbReference>